<evidence type="ECO:0000259" key="23">
    <source>
        <dbReference type="PROSITE" id="PS51218"/>
    </source>
</evidence>
<evidence type="ECO:0000259" key="24">
    <source>
        <dbReference type="PROSITE" id="PS51874"/>
    </source>
</evidence>
<evidence type="ECO:0000256" key="9">
    <source>
        <dbReference type="ARBA" id="ARBA00022679"/>
    </source>
</evidence>
<keyword evidence="11" id="KW-0548">Nucleotidyltransferase</keyword>
<dbReference type="GO" id="GO:0033644">
    <property type="term" value="C:host cell membrane"/>
    <property type="evidence" value="ECO:0007669"/>
    <property type="project" value="UniProtKB-SubCell"/>
</dbReference>
<dbReference type="InterPro" id="IPR014759">
    <property type="entry name" value="Helicase_SF3_ssRNA_vir"/>
</dbReference>
<dbReference type="PRINTS" id="PR00918">
    <property type="entry name" value="CALICVIRUSNS"/>
</dbReference>
<comment type="function">
    <text evidence="2">Thiol protease that cleaves the RNA1 and RNA2 polyproteins.</text>
</comment>
<comment type="function">
    <text evidence="3">Replicates the viral genome.</text>
</comment>
<dbReference type="InterPro" id="IPR043502">
    <property type="entry name" value="DNA/RNA_pol_sf"/>
</dbReference>
<reference evidence="26" key="2">
    <citation type="submission" date="2020-06" db="EMBL/GenBank/DDBJ databases">
        <title>Identification of Plant Viruses in Soybean using Metagenomic Sequencing.</title>
        <authorList>
            <person name="Elmore M.G."/>
            <person name="Mueller D.S."/>
            <person name="Whitham S.A."/>
        </authorList>
    </citation>
    <scope>NUCLEOTIDE SEQUENCE</scope>
    <source>
        <strain evidence="26">IA-2-2017</strain>
    </source>
</reference>
<keyword evidence="16" id="KW-0693">Viral RNA replication</keyword>
<comment type="function">
    <text evidence="21">Down-regulates the RNA1 polyprotein processing and enhances trans-cleavage of RNA2 polyproteins. The protease cofactor and the putative helicase seem to target the replication complexes to ER membranes. Their physical association causes the membrane rearrangement of host ER that may result in formation of the small membranous vesicles that are the site of viral RNA synthesis.</text>
</comment>
<comment type="subcellular location">
    <subcellularLocation>
        <location evidence="4">Host endoplasmic reticulum</location>
    </subcellularLocation>
    <subcellularLocation>
        <location evidence="5">Host membrane</location>
        <topology evidence="5">Single-pass membrane protein</topology>
    </subcellularLocation>
</comment>
<evidence type="ECO:0000256" key="7">
    <source>
        <dbReference type="ARBA" id="ARBA00022484"/>
    </source>
</evidence>
<dbReference type="Gene3D" id="2.40.10.10">
    <property type="entry name" value="Trypsin-like serine proteases"/>
    <property type="match status" value="1"/>
</dbReference>
<dbReference type="GO" id="GO:0005524">
    <property type="term" value="F:ATP binding"/>
    <property type="evidence" value="ECO:0007669"/>
    <property type="project" value="UniProtKB-KW"/>
</dbReference>
<keyword evidence="13" id="KW-0378">Hydrolase</keyword>
<reference evidence="25" key="1">
    <citation type="submission" date="2020-05" db="EMBL/GenBank/DDBJ databases">
        <title>Identification of Plant Viruses in Soybean using Metagenomic Sequencing.</title>
        <authorList>
            <person name="Elmore M.G."/>
            <person name="Mueller D."/>
            <person name="Whitham S.A."/>
        </authorList>
    </citation>
    <scope>NUCLEOTIDE SEQUENCE</scope>
    <source>
        <strain evidence="25">IA-2017</strain>
    </source>
</reference>
<evidence type="ECO:0000256" key="18">
    <source>
        <dbReference type="ARBA" id="ARBA00023184"/>
    </source>
</evidence>
<evidence type="ECO:0000256" key="2">
    <source>
        <dbReference type="ARBA" id="ARBA00003602"/>
    </source>
</evidence>
<dbReference type="InterPro" id="IPR007094">
    <property type="entry name" value="RNA-dir_pol_PSvirus"/>
</dbReference>
<dbReference type="GO" id="GO:0006508">
    <property type="term" value="P:proteolysis"/>
    <property type="evidence" value="ECO:0007669"/>
    <property type="project" value="UniProtKB-KW"/>
</dbReference>
<dbReference type="GO" id="GO:0006351">
    <property type="term" value="P:DNA-templated transcription"/>
    <property type="evidence" value="ECO:0007669"/>
    <property type="project" value="InterPro"/>
</dbReference>
<evidence type="ECO:0000313" key="26">
    <source>
        <dbReference type="EMBL" id="QNT38493.1"/>
    </source>
</evidence>
<dbReference type="InterPro" id="IPR009003">
    <property type="entry name" value="Peptidase_S1_PA"/>
</dbReference>
<evidence type="ECO:0000256" key="16">
    <source>
        <dbReference type="ARBA" id="ARBA00022953"/>
    </source>
</evidence>
<evidence type="ECO:0000256" key="4">
    <source>
        <dbReference type="ARBA" id="ARBA00004354"/>
    </source>
</evidence>
<evidence type="ECO:0000313" key="25">
    <source>
        <dbReference type="EMBL" id="QNT38455.1"/>
    </source>
</evidence>
<keyword evidence="12" id="KW-0547">Nucleotide-binding</keyword>
<dbReference type="PROSITE" id="PS51874">
    <property type="entry name" value="PCV_3C_PRO"/>
    <property type="match status" value="1"/>
</dbReference>
<dbReference type="Pfam" id="PF00680">
    <property type="entry name" value="RdRP_1"/>
    <property type="match status" value="1"/>
</dbReference>
<dbReference type="PROSITE" id="PS51218">
    <property type="entry name" value="SF3_HELICASE_2"/>
    <property type="match status" value="1"/>
</dbReference>
<keyword evidence="9" id="KW-0808">Transferase</keyword>
<evidence type="ECO:0000256" key="20">
    <source>
        <dbReference type="ARBA" id="ARBA00032135"/>
    </source>
</evidence>
<feature type="domain" description="Peptidase C3" evidence="24">
    <location>
        <begin position="930"/>
        <end position="1136"/>
    </location>
</feature>
<dbReference type="InterPro" id="IPR044067">
    <property type="entry name" value="PCV_3C_PRO"/>
</dbReference>
<proteinExistence type="predicted"/>
<keyword evidence="15" id="KW-0067">ATP-binding</keyword>
<evidence type="ECO:0000256" key="5">
    <source>
        <dbReference type="ARBA" id="ARBA00004379"/>
    </source>
</evidence>
<keyword evidence="10" id="KW-0812">Transmembrane</keyword>
<evidence type="ECO:0000256" key="12">
    <source>
        <dbReference type="ARBA" id="ARBA00022741"/>
    </source>
</evidence>
<feature type="domain" description="SF3 helicase" evidence="23">
    <location>
        <begin position="449"/>
        <end position="614"/>
    </location>
</feature>
<evidence type="ECO:0000256" key="8">
    <source>
        <dbReference type="ARBA" id="ARBA00022670"/>
    </source>
</evidence>
<dbReference type="GO" id="GO:0003968">
    <property type="term" value="F:RNA-directed RNA polymerase activity"/>
    <property type="evidence" value="ECO:0007669"/>
    <property type="project" value="UniProtKB-KW"/>
</dbReference>
<evidence type="ECO:0000256" key="13">
    <source>
        <dbReference type="ARBA" id="ARBA00022801"/>
    </source>
</evidence>
<keyword evidence="17" id="KW-1133">Transmembrane helix</keyword>
<evidence type="ECO:0000256" key="19">
    <source>
        <dbReference type="ARBA" id="ARBA00031919"/>
    </source>
</evidence>
<keyword evidence="7" id="KW-0696">RNA-directed RNA polymerase</keyword>
<evidence type="ECO:0000256" key="21">
    <source>
        <dbReference type="ARBA" id="ARBA00045667"/>
    </source>
</evidence>
<dbReference type="Gene3D" id="3.30.70.270">
    <property type="match status" value="1"/>
</dbReference>
<protein>
    <recommendedName>
        <fullName evidence="6">RNA1 polyprotein</fullName>
    </recommendedName>
    <alternativeName>
        <fullName evidence="20">Genome polyprotein B</fullName>
    </alternativeName>
    <alternativeName>
        <fullName evidence="19">P1</fullName>
    </alternativeName>
</protein>
<keyword evidence="18" id="KW-1038">Host endoplasmic reticulum</keyword>
<sequence>MKFYPGQNVSEIVYHFQSNETANRLDAYFACGCEEDTEVLARLKQCNPRLLHLSYAAFCLEMGSHSVEEIEYDDGELVFLYFQNFLLSIVSNSSKTANLRAYIRSSFAYHFQHFVEFDQYTNDSLNVMDTSVSAQGIADLALSMVRWIPTQIKKVVNFGVGSVIESFSEHFNKLIMQYCPIVFQAFSWVNNIWIMVKEWIEEAAKEISWFLQGCKELLAWGMCILASSCALGLVEKCLISLGMISESFDLVGLFVRSAIVGAFCVSIKTGKFVSNSELITCATIAVSTIATVMSQAFKPSEEIKGQFQALSVLEGLATQLTSFCDTSLIAMGKTCTAFNQICTAGKNVKVIAGRLLDVVSNFVRKLLGLDSAFLRDAALIFSQDVDGWLRNISWCQEQFLLKAYMSQDDLIVLRSLVVKGERMREQMLEGEVKVSPSVCNLIVKGCEEASKLMRESVLHCSKTVRKIPFVIFAHGDSRVGKSLLVDRLITDFCDHLEIGEDAVYSRNPSDPFWSGYRRQPIVTIDDFAAVASEPSAEAQLIPLISSAPYPLNMASLEEKGMHFDSQIMMCSSNFLEPSPEAKIRDDMAFRNRRHVLITVELKPGVEYDESDFTKNQRYLLKTWFHDHYVVDQTFESYADLLAYCFTKWERHVKEQESNLSQIKGKKSESGHFNNFQQLMDLAVSWNLSANIMKERIKADKSDMVYVFSAGRKDKIVHCFLNKEGECSIRPDSIEDPEAQLLLKASETMLMKAYAFLKYNNATNLIVRTHLAELVNEDFYDEKFNFIGTIGTPAFHRQIAAHLEKMPLWQKAILCGMGHCLSRKSKETWYSGMKEKFVQMMKSIYETEVTDWPVPLKIISGTILATILGTTFWKLFSFLRDAGNGGVFVGNVASAFTTSSVLEAQSRKPNRYEVSQYRYRNVPIKRRAWVEGQMSFDQSVVAIMSKCKASMRMGNTDAQILMVPGRRFIAHGHFFKNLTQKVRVQIVTSEKSYWHVYDPDKFQMFDNSEIGLYSNPTLEDIPHSAWDLFCWDSEKTLPNNFSAELLSCKLDTVTGQYYPEWAPINCRVHRQPIHITEGNYVRKQDVSIEYDACTIPNDCGSLVVAKVGNHKQIVGFHVAGSKGRLGYASLIPYVEPVVQAQSAEVYFDFFPVEVDSQEGVAHIGELKSGVYVPLPTKTNLVETPKEWQLDLPCDKIPSVLTTTDERLVGTEHEGYDPFLGGIQKYATPMMPLDEEILSKVAQDMVEEWFDCVDEEDSFEEVSLSAALNGVEGLDYMERIPLATSEGFPHVLSRKNGEKGKRRFVSGDGEEMTLIPGTSVEEAYNKLIVELEKSVPTLVGIECPKDEKLPRRKIFDKPKTRCFTILPMEFNLVVRQKFLNFVRFIMKKRDKLSCQVGINPYSMEWTGLANRLLSKGNDILCCDYASFDGLITKQVMSKMAEMINSLCGGDEKLMRERTHLLLACCSRMAICKKDVWRVECGIPSGFPLTVICNSIFNEMLIRYSYEKLLRQAKAPSMFLQSFKNFVSLCVYGDDNLISVHEYVKPYFSGSKLKSFLAGHNITITDGIDKTSATLQFRKLADCDFLKRNFKQMSNVLWVAPEDKASLWSQLHYVSCNNLEMQEAYLVNLVNVLRELYLHSPEEARQLRRKALSRIEWLQKADVPTIAQIEEFHSMQRMMNAPDSNDNIDLLLSIDLLGLQGAGKAFPNKIVFDDKLVLANTQEFFDGNFPVDSWLPIFVNCLYPVSQLPSEAVVVNVTCGSGRGGLPTTAWISSAVNNRSSDINKKIRTALGKGKKIVFLTRVDPFPVALLAVLFGVKNEILSSNATNPMLTRLLENCKSLKYLVDECPFAFVN</sequence>
<keyword evidence="14" id="KW-0788">Thiol protease</keyword>
<dbReference type="PROSITE" id="PS50507">
    <property type="entry name" value="RDRP_SSRNA_POS"/>
    <property type="match status" value="1"/>
</dbReference>
<dbReference type="InterPro" id="IPR043504">
    <property type="entry name" value="Peptidase_S1_PA_chymotrypsin"/>
</dbReference>
<dbReference type="GO" id="GO:0003723">
    <property type="term" value="F:RNA binding"/>
    <property type="evidence" value="ECO:0007669"/>
    <property type="project" value="InterPro"/>
</dbReference>
<accession>A0A7H1KWA5</accession>
<evidence type="ECO:0000256" key="11">
    <source>
        <dbReference type="ARBA" id="ARBA00022695"/>
    </source>
</evidence>
<keyword evidence="17" id="KW-0472">Membrane</keyword>
<dbReference type="InterPro" id="IPR001205">
    <property type="entry name" value="RNA-dir_pol_C"/>
</dbReference>
<evidence type="ECO:0000256" key="3">
    <source>
        <dbReference type="ARBA" id="ARBA00003682"/>
    </source>
</evidence>
<dbReference type="InterPro" id="IPR004004">
    <property type="entry name" value="Helic/Pol/Pept_Calicivir-typ"/>
</dbReference>
<evidence type="ECO:0000256" key="15">
    <source>
        <dbReference type="ARBA" id="ARBA00022840"/>
    </source>
</evidence>
<dbReference type="GO" id="GO:0003724">
    <property type="term" value="F:RNA helicase activity"/>
    <property type="evidence" value="ECO:0007669"/>
    <property type="project" value="InterPro"/>
</dbReference>
<keyword evidence="8" id="KW-0645">Protease</keyword>
<dbReference type="SUPFAM" id="SSF50494">
    <property type="entry name" value="Trypsin-like serine proteases"/>
    <property type="match status" value="1"/>
</dbReference>
<dbReference type="EMBL" id="MT521477">
    <property type="protein sequence ID" value="QNT38455.1"/>
    <property type="molecule type" value="Genomic_RNA"/>
</dbReference>
<dbReference type="InterPro" id="IPR043128">
    <property type="entry name" value="Rev_trsase/Diguanyl_cyclase"/>
</dbReference>
<organism evidence="25">
    <name type="scientific">Bean pod mottle virus</name>
    <dbReference type="NCBI Taxonomy" id="12260"/>
    <lineage>
        <taxon>Viruses</taxon>
        <taxon>Riboviria</taxon>
        <taxon>Orthornavirae</taxon>
        <taxon>Pisuviricota</taxon>
        <taxon>Pisoniviricetes</taxon>
        <taxon>Picornavirales</taxon>
        <taxon>Secoviridae</taxon>
        <taxon>Comovirinae</taxon>
        <taxon>Comovirus</taxon>
        <taxon>Comovirus siliquae</taxon>
    </lineage>
</organism>
<dbReference type="GO" id="GO:0039694">
    <property type="term" value="P:viral RNA genome replication"/>
    <property type="evidence" value="ECO:0007669"/>
    <property type="project" value="InterPro"/>
</dbReference>
<dbReference type="GO" id="GO:0044165">
    <property type="term" value="C:host cell endoplasmic reticulum"/>
    <property type="evidence" value="ECO:0007669"/>
    <property type="project" value="UniProtKB-SubCell"/>
</dbReference>
<evidence type="ECO:0000256" key="14">
    <source>
        <dbReference type="ARBA" id="ARBA00022807"/>
    </source>
</evidence>
<name>A0A7H1KWA5_9SECO</name>
<evidence type="ECO:0000259" key="22">
    <source>
        <dbReference type="PROSITE" id="PS50507"/>
    </source>
</evidence>
<evidence type="ECO:0000256" key="6">
    <source>
        <dbReference type="ARBA" id="ARBA00020936"/>
    </source>
</evidence>
<feature type="domain" description="RdRp catalytic" evidence="22">
    <location>
        <begin position="1415"/>
        <end position="1545"/>
    </location>
</feature>
<dbReference type="GO" id="GO:0004197">
    <property type="term" value="F:cysteine-type endopeptidase activity"/>
    <property type="evidence" value="ECO:0007669"/>
    <property type="project" value="InterPro"/>
</dbReference>
<dbReference type="InterPro" id="IPR000605">
    <property type="entry name" value="Helicase_SF3_ssDNA/RNA_vir"/>
</dbReference>
<dbReference type="SUPFAM" id="SSF56672">
    <property type="entry name" value="DNA/RNA polymerases"/>
    <property type="match status" value="1"/>
</dbReference>
<evidence type="ECO:0000256" key="10">
    <source>
        <dbReference type="ARBA" id="ARBA00022692"/>
    </source>
</evidence>
<dbReference type="Pfam" id="PF00910">
    <property type="entry name" value="RNA_helicase"/>
    <property type="match status" value="1"/>
</dbReference>
<evidence type="ECO:0000256" key="1">
    <source>
        <dbReference type="ARBA" id="ARBA00002583"/>
    </source>
</evidence>
<comment type="function">
    <text evidence="1">Plays a role in RNA replication. It is covalently linked to the 5'terminus of both viral single-stranded RNA1 and RNA2 molecules.</text>
</comment>
<evidence type="ECO:0000256" key="17">
    <source>
        <dbReference type="ARBA" id="ARBA00022989"/>
    </source>
</evidence>
<dbReference type="EMBL" id="MT669389">
    <property type="protein sequence ID" value="QNT38493.1"/>
    <property type="molecule type" value="Genomic_RNA"/>
</dbReference>